<dbReference type="Gene3D" id="3.40.1440.10">
    <property type="entry name" value="GIY-YIG endonuclease"/>
    <property type="match status" value="1"/>
</dbReference>
<dbReference type="InterPro" id="IPR000305">
    <property type="entry name" value="GIY-YIG_endonuc"/>
</dbReference>
<dbReference type="InParanoid" id="A0A1I2DVX8"/>
<keyword evidence="4" id="KW-1185">Reference proteome</keyword>
<dbReference type="AlphaFoldDB" id="A0A1I2DVX8"/>
<organism evidence="3 4">
    <name type="scientific">Thermophagus xiamenensis</name>
    <dbReference type="NCBI Taxonomy" id="385682"/>
    <lineage>
        <taxon>Bacteria</taxon>
        <taxon>Pseudomonadati</taxon>
        <taxon>Bacteroidota</taxon>
        <taxon>Bacteroidia</taxon>
        <taxon>Marinilabiliales</taxon>
        <taxon>Marinilabiliaceae</taxon>
        <taxon>Thermophagus</taxon>
    </lineage>
</organism>
<keyword evidence="3" id="KW-0378">Hydrolase</keyword>
<dbReference type="Pfam" id="PF01541">
    <property type="entry name" value="GIY-YIG"/>
    <property type="match status" value="1"/>
</dbReference>
<comment type="similarity">
    <text evidence="1">Belongs to the UPF0213 family.</text>
</comment>
<dbReference type="GO" id="GO:0004519">
    <property type="term" value="F:endonuclease activity"/>
    <property type="evidence" value="ECO:0007669"/>
    <property type="project" value="UniProtKB-KW"/>
</dbReference>
<gene>
    <name evidence="3" type="ORF">SAMN05444380_12047</name>
</gene>
<dbReference type="eggNOG" id="COG2827">
    <property type="taxonomic scope" value="Bacteria"/>
</dbReference>
<evidence type="ECO:0000256" key="1">
    <source>
        <dbReference type="ARBA" id="ARBA00007435"/>
    </source>
</evidence>
<dbReference type="SUPFAM" id="SSF82771">
    <property type="entry name" value="GIY-YIG endonuclease"/>
    <property type="match status" value="1"/>
</dbReference>
<protein>
    <submittedName>
        <fullName evidence="3">Putative endonuclease</fullName>
    </submittedName>
</protein>
<dbReference type="Proteomes" id="UP000181976">
    <property type="component" value="Unassembled WGS sequence"/>
</dbReference>
<dbReference type="InterPro" id="IPR035901">
    <property type="entry name" value="GIY-YIG_endonuc_sf"/>
</dbReference>
<evidence type="ECO:0000313" key="4">
    <source>
        <dbReference type="Proteomes" id="UP000181976"/>
    </source>
</evidence>
<evidence type="ECO:0000313" key="3">
    <source>
        <dbReference type="EMBL" id="SFE84617.1"/>
    </source>
</evidence>
<dbReference type="RefSeq" id="WP_237706084.1">
    <property type="nucleotide sequence ID" value="NZ_AFSL01000012.1"/>
</dbReference>
<evidence type="ECO:0000259" key="2">
    <source>
        <dbReference type="PROSITE" id="PS50164"/>
    </source>
</evidence>
<dbReference type="PANTHER" id="PTHR34477">
    <property type="entry name" value="UPF0213 PROTEIN YHBQ"/>
    <property type="match status" value="1"/>
</dbReference>
<dbReference type="EMBL" id="FONA01000020">
    <property type="protein sequence ID" value="SFE84617.1"/>
    <property type="molecule type" value="Genomic_DNA"/>
</dbReference>
<reference evidence="3 4" key="1">
    <citation type="submission" date="2016-10" db="EMBL/GenBank/DDBJ databases">
        <authorList>
            <person name="de Groot N.N."/>
        </authorList>
    </citation>
    <scope>NUCLEOTIDE SEQUENCE [LARGE SCALE GENOMIC DNA]</scope>
    <source>
        <strain evidence="3 4">DSM 19012</strain>
    </source>
</reference>
<dbReference type="STRING" id="385682.SAMN05444380_12047"/>
<name>A0A1I2DVX8_9BACT</name>
<dbReference type="InterPro" id="IPR050190">
    <property type="entry name" value="UPF0213_domain"/>
</dbReference>
<sequence length="45" mass="5131">MKPYKYILKCVDGSYYIGSTRNLVRRLAQHQAGKGANFTKKKIAL</sequence>
<dbReference type="PROSITE" id="PS50164">
    <property type="entry name" value="GIY_YIG"/>
    <property type="match status" value="1"/>
</dbReference>
<keyword evidence="3" id="KW-0540">Nuclease</keyword>
<accession>A0A1I2DVX8</accession>
<proteinExistence type="inferred from homology"/>
<keyword evidence="3" id="KW-0255">Endonuclease</keyword>
<feature type="domain" description="GIY-YIG" evidence="2">
    <location>
        <begin position="1"/>
        <end position="45"/>
    </location>
</feature>
<dbReference type="PANTHER" id="PTHR34477:SF1">
    <property type="entry name" value="UPF0213 PROTEIN YHBQ"/>
    <property type="match status" value="1"/>
</dbReference>